<keyword evidence="1" id="KW-0472">Membrane</keyword>
<reference evidence="2 3" key="1">
    <citation type="submission" date="2015-07" db="EMBL/GenBank/DDBJ databases">
        <title>Comparative genomics of the Sigatoka disease complex on banana suggests a link between parallel evolutionary changes in Pseudocercospora fijiensis and Pseudocercospora eumusae and increased virulence on the banana host.</title>
        <authorList>
            <person name="Chang T.-C."/>
            <person name="Salvucci A."/>
            <person name="Crous P.W."/>
            <person name="Stergiopoulos I."/>
        </authorList>
    </citation>
    <scope>NUCLEOTIDE SEQUENCE [LARGE SCALE GENOMIC DNA]</scope>
    <source>
        <strain evidence="2 3">CBS 116634</strain>
    </source>
</reference>
<evidence type="ECO:0000256" key="1">
    <source>
        <dbReference type="SAM" id="Phobius"/>
    </source>
</evidence>
<dbReference type="AlphaFoldDB" id="A0A139IAU7"/>
<keyword evidence="1" id="KW-0812">Transmembrane</keyword>
<keyword evidence="3" id="KW-1185">Reference proteome</keyword>
<feature type="transmembrane region" description="Helical" evidence="1">
    <location>
        <begin position="370"/>
        <end position="388"/>
    </location>
</feature>
<gene>
    <name evidence="2" type="ORF">AC579_4276</name>
</gene>
<dbReference type="OrthoDB" id="3648637at2759"/>
<keyword evidence="1" id="KW-1133">Transmembrane helix</keyword>
<evidence type="ECO:0000313" key="3">
    <source>
        <dbReference type="Proteomes" id="UP000073492"/>
    </source>
</evidence>
<dbReference type="STRING" id="113226.A0A139IAU7"/>
<proteinExistence type="predicted"/>
<evidence type="ECO:0000313" key="2">
    <source>
        <dbReference type="EMBL" id="KXT11850.1"/>
    </source>
</evidence>
<protein>
    <submittedName>
        <fullName evidence="2">Uncharacterized protein</fullName>
    </submittedName>
</protein>
<sequence>MMKHPTKQDHCPYFCCSEVKNLRDEVDIPEDIIVDLRNNIHPLFDLNMFQGSSECENSRKYSDLLKQSLRHQVRSHALRILSDLSAMVDIHLAEDSDNLGESIAGKTKPLPGPLPEHLFRKFPSGCRSRIVLNRGPLEQTEYLILRGKENSTESRFLQFFFAKTLVHELAHALVNAVYGDRATDPFMDGSQCAEAGFDLEAAIFGGILSMNEWEQPRCPHWDGEKSLQALFLQEWPSNHKMCSYLRSGSMCGMTTRPGRMTKVTRVPFHVMTAFFQEDFWVHTDPSTYVVSRNFPVWHVVWDKNDYDEMVSLAWKVRSGGEVGRGEYRRMLKAPPPTERFVEIHEGGSEMRLLWVLWGLIGCPSYQDLDVHLLLVLAALFGFLATLLWQR</sequence>
<organism evidence="2 3">
    <name type="scientific">Pseudocercospora musae</name>
    <dbReference type="NCBI Taxonomy" id="113226"/>
    <lineage>
        <taxon>Eukaryota</taxon>
        <taxon>Fungi</taxon>
        <taxon>Dikarya</taxon>
        <taxon>Ascomycota</taxon>
        <taxon>Pezizomycotina</taxon>
        <taxon>Dothideomycetes</taxon>
        <taxon>Dothideomycetidae</taxon>
        <taxon>Mycosphaerellales</taxon>
        <taxon>Mycosphaerellaceae</taxon>
        <taxon>Pseudocercospora</taxon>
    </lineage>
</organism>
<comment type="caution">
    <text evidence="2">The sequence shown here is derived from an EMBL/GenBank/DDBJ whole genome shotgun (WGS) entry which is preliminary data.</text>
</comment>
<dbReference type="Proteomes" id="UP000073492">
    <property type="component" value="Unassembled WGS sequence"/>
</dbReference>
<name>A0A139IAU7_9PEZI</name>
<accession>A0A139IAU7</accession>
<dbReference type="EMBL" id="LFZO01000178">
    <property type="protein sequence ID" value="KXT11850.1"/>
    <property type="molecule type" value="Genomic_DNA"/>
</dbReference>